<dbReference type="InterPro" id="IPR050238">
    <property type="entry name" value="DNA_Rep/Repair_Clamp_Loader"/>
</dbReference>
<dbReference type="PANTHER" id="PTHR11669:SF8">
    <property type="entry name" value="DNA POLYMERASE III SUBUNIT DELTA"/>
    <property type="match status" value="1"/>
</dbReference>
<dbReference type="Proteomes" id="UP000243605">
    <property type="component" value="Unassembled WGS sequence"/>
</dbReference>
<dbReference type="PANTHER" id="PTHR11669">
    <property type="entry name" value="REPLICATION FACTOR C / DNA POLYMERASE III GAMMA-TAU SUBUNIT"/>
    <property type="match status" value="1"/>
</dbReference>
<accession>A0A662Z3Q4</accession>
<reference evidence="1 2" key="1">
    <citation type="submission" date="2016-10" db="EMBL/GenBank/DDBJ databases">
        <authorList>
            <person name="Varghese N."/>
            <person name="Submissions S."/>
        </authorList>
    </citation>
    <scope>NUCLEOTIDE SEQUENCE [LARGE SCALE GENOMIC DNA]</scope>
    <source>
        <strain evidence="1 2">IBRC-M10081</strain>
    </source>
</reference>
<dbReference type="EMBL" id="FOIT01000004">
    <property type="protein sequence ID" value="SEW05536.1"/>
    <property type="molecule type" value="Genomic_DNA"/>
</dbReference>
<dbReference type="OrthoDB" id="9810148at2"/>
<gene>
    <name evidence="1" type="ORF">SAMN05192557_1381</name>
</gene>
<evidence type="ECO:0000313" key="1">
    <source>
        <dbReference type="EMBL" id="SEW05536.1"/>
    </source>
</evidence>
<organism evidence="1 2">
    <name type="scientific">Aliicoccus persicus</name>
    <dbReference type="NCBI Taxonomy" id="930138"/>
    <lineage>
        <taxon>Bacteria</taxon>
        <taxon>Bacillati</taxon>
        <taxon>Bacillota</taxon>
        <taxon>Bacilli</taxon>
        <taxon>Bacillales</taxon>
        <taxon>Staphylococcaceae</taxon>
        <taxon>Aliicoccus</taxon>
    </lineage>
</organism>
<dbReference type="SUPFAM" id="SSF52540">
    <property type="entry name" value="P-loop containing nucleoside triphosphate hydrolases"/>
    <property type="match status" value="1"/>
</dbReference>
<protein>
    <submittedName>
        <fullName evidence="1">DNA polymerase-3 subunit delta</fullName>
    </submittedName>
</protein>
<dbReference type="Pfam" id="PF13177">
    <property type="entry name" value="DNA_pol3_delta2"/>
    <property type="match status" value="1"/>
</dbReference>
<keyword evidence="2" id="KW-1185">Reference proteome</keyword>
<sequence length="303" mass="35124">MQTIPVKTLLERIIDNDRLSHTYMFEGDSIETMKRYAEYFALLILGDTSHNKMLIETRNHPDYQYVSSDEPTIKKQQIEQLVHQMYHKPVAAPYKVYVIEAFEKLTLQAENSILKFLEEPPDKTIAILLTVDKSQILPTIHSRSQHIHIKREQDDSSAHLNHLHDTDKHIVQTLGMNAMHISQLEDNFHEMIKATKQFTVRWLQDDPHALIDLIGLVELAPERRDYPILLQLMDGIVRQCLHQVLDLKMEKAFNDIDITQISPHISAERLTRMLDEITTANRLLTSNVNVMLVFESMVISSKG</sequence>
<evidence type="ECO:0000313" key="2">
    <source>
        <dbReference type="Proteomes" id="UP000243605"/>
    </source>
</evidence>
<dbReference type="RefSeq" id="WP_091475158.1">
    <property type="nucleotide sequence ID" value="NZ_FOIT01000004.1"/>
</dbReference>
<name>A0A662Z3Q4_9STAP</name>
<proteinExistence type="predicted"/>
<dbReference type="Gene3D" id="3.40.50.300">
    <property type="entry name" value="P-loop containing nucleotide triphosphate hydrolases"/>
    <property type="match status" value="1"/>
</dbReference>
<dbReference type="InterPro" id="IPR027417">
    <property type="entry name" value="P-loop_NTPase"/>
</dbReference>
<dbReference type="GO" id="GO:0006261">
    <property type="term" value="P:DNA-templated DNA replication"/>
    <property type="evidence" value="ECO:0007669"/>
    <property type="project" value="TreeGrafter"/>
</dbReference>
<dbReference type="AlphaFoldDB" id="A0A662Z3Q4"/>